<dbReference type="Pfam" id="PF00106">
    <property type="entry name" value="adh_short"/>
    <property type="match status" value="1"/>
</dbReference>
<dbReference type="InterPro" id="IPR002347">
    <property type="entry name" value="SDR_fam"/>
</dbReference>
<dbReference type="PANTHER" id="PTHR42879:SF2">
    <property type="entry name" value="3-OXOACYL-[ACYL-CARRIER-PROTEIN] REDUCTASE FABG"/>
    <property type="match status" value="1"/>
</dbReference>
<dbReference type="PROSITE" id="PS00061">
    <property type="entry name" value="ADH_SHORT"/>
    <property type="match status" value="1"/>
</dbReference>
<gene>
    <name evidence="4" type="ORF">E6K73_13885</name>
</gene>
<dbReference type="PANTHER" id="PTHR42879">
    <property type="entry name" value="3-OXOACYL-(ACYL-CARRIER-PROTEIN) REDUCTASE"/>
    <property type="match status" value="1"/>
</dbReference>
<dbReference type="InterPro" id="IPR020904">
    <property type="entry name" value="Sc_DH/Rdtase_CS"/>
</dbReference>
<dbReference type="SMART" id="SM00822">
    <property type="entry name" value="PKS_KR"/>
    <property type="match status" value="1"/>
</dbReference>
<dbReference type="AlphaFoldDB" id="A0A538S7B9"/>
<dbReference type="InterPro" id="IPR036291">
    <property type="entry name" value="NAD(P)-bd_dom_sf"/>
</dbReference>
<name>A0A538S7B9_UNCEI</name>
<evidence type="ECO:0000259" key="3">
    <source>
        <dbReference type="SMART" id="SM00822"/>
    </source>
</evidence>
<dbReference type="InterPro" id="IPR057326">
    <property type="entry name" value="KR_dom"/>
</dbReference>
<dbReference type="FunFam" id="3.40.50.720:FF:000084">
    <property type="entry name" value="Short-chain dehydrogenase reductase"/>
    <property type="match status" value="1"/>
</dbReference>
<comment type="caution">
    <text evidence="4">The sequence shown here is derived from an EMBL/GenBank/DDBJ whole genome shotgun (WGS) entry which is preliminary data.</text>
</comment>
<evidence type="ECO:0000256" key="1">
    <source>
        <dbReference type="ARBA" id="ARBA00006484"/>
    </source>
</evidence>
<dbReference type="Gene3D" id="3.40.50.720">
    <property type="entry name" value="NAD(P)-binding Rossmann-like Domain"/>
    <property type="match status" value="1"/>
</dbReference>
<feature type="domain" description="Ketoreductase" evidence="3">
    <location>
        <begin position="7"/>
        <end position="197"/>
    </location>
</feature>
<accession>A0A538S7B9</accession>
<dbReference type="PRINTS" id="PR00080">
    <property type="entry name" value="SDRFAMILY"/>
</dbReference>
<dbReference type="GO" id="GO:0032787">
    <property type="term" value="P:monocarboxylic acid metabolic process"/>
    <property type="evidence" value="ECO:0007669"/>
    <property type="project" value="UniProtKB-ARBA"/>
</dbReference>
<organism evidence="4 5">
    <name type="scientific">Eiseniibacteriota bacterium</name>
    <dbReference type="NCBI Taxonomy" id="2212470"/>
    <lineage>
        <taxon>Bacteria</taxon>
        <taxon>Candidatus Eiseniibacteriota</taxon>
    </lineage>
</organism>
<comment type="similarity">
    <text evidence="1 2">Belongs to the short-chain dehydrogenases/reductases (SDR) family.</text>
</comment>
<proteinExistence type="inferred from homology"/>
<protein>
    <submittedName>
        <fullName evidence="4">SDR family oxidoreductase</fullName>
    </submittedName>
</protein>
<dbReference type="Proteomes" id="UP000320184">
    <property type="component" value="Unassembled WGS sequence"/>
</dbReference>
<dbReference type="CDD" id="cd05233">
    <property type="entry name" value="SDR_c"/>
    <property type="match status" value="1"/>
</dbReference>
<dbReference type="EMBL" id="VBOT01000191">
    <property type="protein sequence ID" value="TMQ47283.1"/>
    <property type="molecule type" value="Genomic_DNA"/>
</dbReference>
<sequence>MPALEGRVAIVTGGGSGIGRATARMLAEEGAQVVIAGRRKAPLDEVVAEVEKAGGRCAARVADLGKTGEAALLARWTLERYGRVDVLVNNAGHSSKVRNIRYVEEREWESVVAVNLTGVYKLTQAVLPGMIERGEGTIVTVSSLAALRPGLIGGAPYGVAKAGVRNLMGHIHTVLRNKGIRATTILPAEVDTPILDNRPLVPDAGARASMMQAEDVARAILLCVTLPARTVIEEIVMSPTILRDQTADIEVARRLGGPEGEG</sequence>
<evidence type="ECO:0000313" key="5">
    <source>
        <dbReference type="Proteomes" id="UP000320184"/>
    </source>
</evidence>
<dbReference type="SUPFAM" id="SSF51735">
    <property type="entry name" value="NAD(P)-binding Rossmann-fold domains"/>
    <property type="match status" value="1"/>
</dbReference>
<evidence type="ECO:0000313" key="4">
    <source>
        <dbReference type="EMBL" id="TMQ47283.1"/>
    </source>
</evidence>
<evidence type="ECO:0000256" key="2">
    <source>
        <dbReference type="RuleBase" id="RU000363"/>
    </source>
</evidence>
<dbReference type="PRINTS" id="PR00081">
    <property type="entry name" value="GDHRDH"/>
</dbReference>
<reference evidence="4 5" key="1">
    <citation type="journal article" date="2019" name="Nat. Microbiol.">
        <title>Mediterranean grassland soil C-N compound turnover is dependent on rainfall and depth, and is mediated by genomically divergent microorganisms.</title>
        <authorList>
            <person name="Diamond S."/>
            <person name="Andeer P.F."/>
            <person name="Li Z."/>
            <person name="Crits-Christoph A."/>
            <person name="Burstein D."/>
            <person name="Anantharaman K."/>
            <person name="Lane K.R."/>
            <person name="Thomas B.C."/>
            <person name="Pan C."/>
            <person name="Northen T.R."/>
            <person name="Banfield J.F."/>
        </authorList>
    </citation>
    <scope>NUCLEOTIDE SEQUENCE [LARGE SCALE GENOMIC DNA]</scope>
    <source>
        <strain evidence="4">WS_3</strain>
    </source>
</reference>
<dbReference type="InterPro" id="IPR050259">
    <property type="entry name" value="SDR"/>
</dbReference>